<dbReference type="AlphaFoldDB" id="A0AAN4VZ48"/>
<sequence>MNIEQEINQKAFANPREKVVVNLLFSAGWLSGLQNQVMKQFDISIQQFNILRILRGVYPESVALKVLTSRMIDRMSNTSRLVEKLRAKDCLERAICPDNRRQVEIRITEKGLKLVEDASGALKEKAYFMEKLSPEDAETLSNLLDKMRG</sequence>
<evidence type="ECO:0000313" key="2">
    <source>
        <dbReference type="EMBL" id="GJM61741.1"/>
    </source>
</evidence>
<dbReference type="InterPro" id="IPR000835">
    <property type="entry name" value="HTH_MarR-typ"/>
</dbReference>
<dbReference type="EMBL" id="BQKE01000001">
    <property type="protein sequence ID" value="GJM61741.1"/>
    <property type="molecule type" value="Genomic_DNA"/>
</dbReference>
<organism evidence="2 3">
    <name type="scientific">Persicobacter diffluens</name>
    <dbReference type="NCBI Taxonomy" id="981"/>
    <lineage>
        <taxon>Bacteria</taxon>
        <taxon>Pseudomonadati</taxon>
        <taxon>Bacteroidota</taxon>
        <taxon>Cytophagia</taxon>
        <taxon>Cytophagales</taxon>
        <taxon>Persicobacteraceae</taxon>
        <taxon>Persicobacter</taxon>
    </lineage>
</organism>
<accession>A0AAN4VZ48</accession>
<comment type="caution">
    <text evidence="2">The sequence shown here is derived from an EMBL/GenBank/DDBJ whole genome shotgun (WGS) entry which is preliminary data.</text>
</comment>
<dbReference type="InterPro" id="IPR036390">
    <property type="entry name" value="WH_DNA-bd_sf"/>
</dbReference>
<proteinExistence type="predicted"/>
<dbReference type="SMART" id="SM00347">
    <property type="entry name" value="HTH_MARR"/>
    <property type="match status" value="1"/>
</dbReference>
<evidence type="ECO:0000313" key="3">
    <source>
        <dbReference type="Proteomes" id="UP001310022"/>
    </source>
</evidence>
<protein>
    <submittedName>
        <fullName evidence="2">MarR family transcriptional regulator</fullName>
    </submittedName>
</protein>
<gene>
    <name evidence="2" type="ORF">PEDI_22930</name>
</gene>
<keyword evidence="3" id="KW-1185">Reference proteome</keyword>
<dbReference type="Gene3D" id="1.10.10.10">
    <property type="entry name" value="Winged helix-like DNA-binding domain superfamily/Winged helix DNA-binding domain"/>
    <property type="match status" value="1"/>
</dbReference>
<dbReference type="PRINTS" id="PR00598">
    <property type="entry name" value="HTHMARR"/>
</dbReference>
<feature type="domain" description="HTH marR-type" evidence="1">
    <location>
        <begin position="1"/>
        <end position="149"/>
    </location>
</feature>
<reference evidence="2 3" key="1">
    <citation type="submission" date="2021-12" db="EMBL/GenBank/DDBJ databases">
        <title>Genome sequencing of bacteria with rrn-lacking chromosome and rrn-plasmid.</title>
        <authorList>
            <person name="Anda M."/>
            <person name="Iwasaki W."/>
        </authorList>
    </citation>
    <scope>NUCLEOTIDE SEQUENCE [LARGE SCALE GENOMIC DNA]</scope>
    <source>
        <strain evidence="2 3">NBRC 15940</strain>
    </source>
</reference>
<dbReference type="PANTHER" id="PTHR33164:SF43">
    <property type="entry name" value="HTH-TYPE TRANSCRIPTIONAL REPRESSOR YETL"/>
    <property type="match status" value="1"/>
</dbReference>
<evidence type="ECO:0000259" key="1">
    <source>
        <dbReference type="PROSITE" id="PS50995"/>
    </source>
</evidence>
<dbReference type="GO" id="GO:0003700">
    <property type="term" value="F:DNA-binding transcription factor activity"/>
    <property type="evidence" value="ECO:0007669"/>
    <property type="project" value="InterPro"/>
</dbReference>
<dbReference type="InterPro" id="IPR039422">
    <property type="entry name" value="MarR/SlyA-like"/>
</dbReference>
<dbReference type="Proteomes" id="UP001310022">
    <property type="component" value="Unassembled WGS sequence"/>
</dbReference>
<dbReference type="GO" id="GO:0006950">
    <property type="term" value="P:response to stress"/>
    <property type="evidence" value="ECO:0007669"/>
    <property type="project" value="TreeGrafter"/>
</dbReference>
<dbReference type="SUPFAM" id="SSF46785">
    <property type="entry name" value="Winged helix' DNA-binding domain"/>
    <property type="match status" value="1"/>
</dbReference>
<name>A0AAN4VZ48_9BACT</name>
<dbReference type="InterPro" id="IPR036388">
    <property type="entry name" value="WH-like_DNA-bd_sf"/>
</dbReference>
<dbReference type="PROSITE" id="PS50995">
    <property type="entry name" value="HTH_MARR_2"/>
    <property type="match status" value="1"/>
</dbReference>
<dbReference type="PANTHER" id="PTHR33164">
    <property type="entry name" value="TRANSCRIPTIONAL REGULATOR, MARR FAMILY"/>
    <property type="match status" value="1"/>
</dbReference>